<proteinExistence type="inferred from homology"/>
<name>X0X2R0_9ZZZZ</name>
<dbReference type="Gene3D" id="3.40.1450.10">
    <property type="entry name" value="BPG-independent phosphoglycerate mutase, domain B"/>
    <property type="match status" value="1"/>
</dbReference>
<dbReference type="UniPathway" id="UPA00109">
    <property type="reaction ID" value="UER00186"/>
</dbReference>
<reference evidence="10" key="1">
    <citation type="journal article" date="2014" name="Front. Microbiol.">
        <title>High frequency of phylogenetically diverse reductive dehalogenase-homologous genes in deep subseafloor sedimentary metagenomes.</title>
        <authorList>
            <person name="Kawai M."/>
            <person name="Futagami T."/>
            <person name="Toyoda A."/>
            <person name="Takaki Y."/>
            <person name="Nishi S."/>
            <person name="Hori S."/>
            <person name="Arai W."/>
            <person name="Tsubouchi T."/>
            <person name="Morono Y."/>
            <person name="Uchiyama I."/>
            <person name="Ito T."/>
            <person name="Fujiyama A."/>
            <person name="Inagaki F."/>
            <person name="Takami H."/>
        </authorList>
    </citation>
    <scope>NUCLEOTIDE SEQUENCE</scope>
    <source>
        <strain evidence="10">Expedition CK06-06</strain>
    </source>
</reference>
<dbReference type="GO" id="GO:0006096">
    <property type="term" value="P:glycolytic process"/>
    <property type="evidence" value="ECO:0007669"/>
    <property type="project" value="UniProtKB-UniPathway"/>
</dbReference>
<comment type="similarity">
    <text evidence="3">Belongs to the BPG-independent phosphoglycerate mutase family.</text>
</comment>
<feature type="domain" description="BPG-independent PGAM N-terminal" evidence="9">
    <location>
        <begin position="80"/>
        <end position="225"/>
    </location>
</feature>
<evidence type="ECO:0000256" key="3">
    <source>
        <dbReference type="ARBA" id="ARBA00008819"/>
    </source>
</evidence>
<dbReference type="InterPro" id="IPR011258">
    <property type="entry name" value="BPG-indep_PGM_N"/>
</dbReference>
<dbReference type="EMBL" id="BARS01046463">
    <property type="protein sequence ID" value="GAG29717.1"/>
    <property type="molecule type" value="Genomic_DNA"/>
</dbReference>
<feature type="non-terminal residue" evidence="10">
    <location>
        <position position="1"/>
    </location>
</feature>
<evidence type="ECO:0000256" key="4">
    <source>
        <dbReference type="ARBA" id="ARBA00012026"/>
    </source>
</evidence>
<gene>
    <name evidence="10" type="ORF">S01H1_69941</name>
</gene>
<dbReference type="GO" id="GO:0030145">
    <property type="term" value="F:manganese ion binding"/>
    <property type="evidence" value="ECO:0007669"/>
    <property type="project" value="InterPro"/>
</dbReference>
<dbReference type="AlphaFoldDB" id="X0X2R0"/>
<evidence type="ECO:0000313" key="10">
    <source>
        <dbReference type="EMBL" id="GAG29717.1"/>
    </source>
</evidence>
<dbReference type="InterPro" id="IPR005995">
    <property type="entry name" value="Pgm_bpd_ind"/>
</dbReference>
<keyword evidence="6" id="KW-0324">Glycolysis</keyword>
<comment type="pathway">
    <text evidence="2">Carbohydrate degradation; glycolysis; pyruvate from D-glyceraldehyde 3-phosphate: step 3/5.</text>
</comment>
<protein>
    <recommendedName>
        <fullName evidence="4">phosphoglycerate mutase (2,3-diphosphoglycerate-independent)</fullName>
        <ecNumber evidence="4">5.4.2.12</ecNumber>
    </recommendedName>
</protein>
<accession>X0X2R0</accession>
<dbReference type="EC" id="5.4.2.12" evidence="4"/>
<dbReference type="GO" id="GO:0004619">
    <property type="term" value="F:phosphoglycerate mutase activity"/>
    <property type="evidence" value="ECO:0007669"/>
    <property type="project" value="UniProtKB-EC"/>
</dbReference>
<dbReference type="SUPFAM" id="SSF64158">
    <property type="entry name" value="2,3-Bisphosphoglycerate-independent phosphoglycerate mutase, substrate-binding domain"/>
    <property type="match status" value="1"/>
</dbReference>
<keyword evidence="5" id="KW-0479">Metal-binding</keyword>
<dbReference type="PANTHER" id="PTHR31637:SF0">
    <property type="entry name" value="2,3-BISPHOSPHOGLYCERATE-INDEPENDENT PHOSPHOGLYCERATE MUTASE"/>
    <property type="match status" value="1"/>
</dbReference>
<evidence type="ECO:0000259" key="9">
    <source>
        <dbReference type="Pfam" id="PF06415"/>
    </source>
</evidence>
<dbReference type="GO" id="GO:0006007">
    <property type="term" value="P:glucose catabolic process"/>
    <property type="evidence" value="ECO:0007669"/>
    <property type="project" value="InterPro"/>
</dbReference>
<organism evidence="10">
    <name type="scientific">marine sediment metagenome</name>
    <dbReference type="NCBI Taxonomy" id="412755"/>
    <lineage>
        <taxon>unclassified sequences</taxon>
        <taxon>metagenomes</taxon>
        <taxon>ecological metagenomes</taxon>
    </lineage>
</organism>
<dbReference type="Pfam" id="PF06415">
    <property type="entry name" value="iPGM_N"/>
    <property type="match status" value="1"/>
</dbReference>
<evidence type="ECO:0000256" key="2">
    <source>
        <dbReference type="ARBA" id="ARBA00004798"/>
    </source>
</evidence>
<evidence type="ECO:0000256" key="5">
    <source>
        <dbReference type="ARBA" id="ARBA00022723"/>
    </source>
</evidence>
<comment type="caution">
    <text evidence="10">The sequence shown here is derived from an EMBL/GenBank/DDBJ whole genome shotgun (WGS) entry which is preliminary data.</text>
</comment>
<evidence type="ECO:0000256" key="7">
    <source>
        <dbReference type="ARBA" id="ARBA00023211"/>
    </source>
</evidence>
<sequence>GKPLVLVIRDGWGIAPDSPNNAVTQAHTPNMDKLLAEHPNCVLEASGQAVGVRAGSQGSSEVGHLNMGAGRIVKQEVLRVDELIESGELFKIPRLTDASTHCKTTGAKFHLMGLVQDQGVHAMQEHLFALLGFLAGQGVEKVFVHFFGDGRDTPPRSALTYLAQLEEKIAQCGVGQIASVMGRYYAMDRTGNWGRTECAYNALTCGAGLTARSAGEAIENAYARADAELQRRTSSDDDLLLETDEF</sequence>
<comment type="cofactor">
    <cofactor evidence="1">
        <name>Mn(2+)</name>
        <dbReference type="ChEBI" id="CHEBI:29035"/>
    </cofactor>
</comment>
<dbReference type="PANTHER" id="PTHR31637">
    <property type="entry name" value="2,3-BISPHOSPHOGLYCERATE-INDEPENDENT PHOSPHOGLYCERATE MUTASE"/>
    <property type="match status" value="1"/>
</dbReference>
<evidence type="ECO:0000256" key="1">
    <source>
        <dbReference type="ARBA" id="ARBA00001936"/>
    </source>
</evidence>
<keyword evidence="7" id="KW-0464">Manganese</keyword>
<dbReference type="GO" id="GO:0005829">
    <property type="term" value="C:cytosol"/>
    <property type="evidence" value="ECO:0007669"/>
    <property type="project" value="TreeGrafter"/>
</dbReference>
<keyword evidence="8" id="KW-0413">Isomerase</keyword>
<evidence type="ECO:0000256" key="6">
    <source>
        <dbReference type="ARBA" id="ARBA00023152"/>
    </source>
</evidence>
<evidence type="ECO:0000256" key="8">
    <source>
        <dbReference type="ARBA" id="ARBA00023235"/>
    </source>
</evidence>
<feature type="non-terminal residue" evidence="10">
    <location>
        <position position="246"/>
    </location>
</feature>
<dbReference type="InterPro" id="IPR036646">
    <property type="entry name" value="PGAM_B_sf"/>
</dbReference>